<organism evidence="1 2">
    <name type="scientific">Mytilus galloprovincialis</name>
    <name type="common">Mediterranean mussel</name>
    <dbReference type="NCBI Taxonomy" id="29158"/>
    <lineage>
        <taxon>Eukaryota</taxon>
        <taxon>Metazoa</taxon>
        <taxon>Spiralia</taxon>
        <taxon>Lophotrochozoa</taxon>
        <taxon>Mollusca</taxon>
        <taxon>Bivalvia</taxon>
        <taxon>Autobranchia</taxon>
        <taxon>Pteriomorphia</taxon>
        <taxon>Mytilida</taxon>
        <taxon>Mytiloidea</taxon>
        <taxon>Mytilidae</taxon>
        <taxon>Mytilinae</taxon>
        <taxon>Mytilus</taxon>
    </lineage>
</organism>
<keyword evidence="2" id="KW-1185">Reference proteome</keyword>
<name>A0A8B6C1I9_MYTGA</name>
<accession>A0A8B6C1I9</accession>
<protein>
    <submittedName>
        <fullName evidence="1">Uncharacterized protein</fullName>
    </submittedName>
</protein>
<sequence>MNVPYYESVPELDSVNVLAKEDCVTASYNPTRKKEFQPLYMSGIKSYDKPLHELSVTETINKSEEEDIKTDAYYSAAENVSWLNIESELRFKKSAKICRSNSLSSLRSKKEDNKVRN</sequence>
<evidence type="ECO:0000313" key="2">
    <source>
        <dbReference type="Proteomes" id="UP000596742"/>
    </source>
</evidence>
<feature type="non-terminal residue" evidence="1">
    <location>
        <position position="117"/>
    </location>
</feature>
<evidence type="ECO:0000313" key="1">
    <source>
        <dbReference type="EMBL" id="VDH97921.1"/>
    </source>
</evidence>
<proteinExistence type="predicted"/>
<dbReference type="AlphaFoldDB" id="A0A8B6C1I9"/>
<reference evidence="1" key="1">
    <citation type="submission" date="2018-11" db="EMBL/GenBank/DDBJ databases">
        <authorList>
            <person name="Alioto T."/>
            <person name="Alioto T."/>
        </authorList>
    </citation>
    <scope>NUCLEOTIDE SEQUENCE</scope>
</reference>
<dbReference type="EMBL" id="UYJE01000962">
    <property type="protein sequence ID" value="VDH97921.1"/>
    <property type="molecule type" value="Genomic_DNA"/>
</dbReference>
<comment type="caution">
    <text evidence="1">The sequence shown here is derived from an EMBL/GenBank/DDBJ whole genome shotgun (WGS) entry which is preliminary data.</text>
</comment>
<dbReference type="Proteomes" id="UP000596742">
    <property type="component" value="Unassembled WGS sequence"/>
</dbReference>
<gene>
    <name evidence="1" type="ORF">MGAL_10B016620</name>
</gene>